<dbReference type="InterPro" id="IPR045584">
    <property type="entry name" value="Pilin-like"/>
</dbReference>
<comment type="caution">
    <text evidence="2">The sequence shown here is derived from an EMBL/GenBank/DDBJ whole genome shotgun (WGS) entry which is preliminary data.</text>
</comment>
<protein>
    <submittedName>
        <fullName evidence="2">Uncharacterized protein</fullName>
    </submittedName>
</protein>
<dbReference type="PROSITE" id="PS00409">
    <property type="entry name" value="PROKAR_NTER_METHYL"/>
    <property type="match status" value="1"/>
</dbReference>
<dbReference type="InterPro" id="IPR012902">
    <property type="entry name" value="N_methyl_site"/>
</dbReference>
<dbReference type="Proteomes" id="UP000177659">
    <property type="component" value="Unassembled WGS sequence"/>
</dbReference>
<dbReference type="AlphaFoldDB" id="A0A1F6D0Q7"/>
<gene>
    <name evidence="2" type="ORF">A3D62_03165</name>
</gene>
<dbReference type="NCBIfam" id="TIGR02532">
    <property type="entry name" value="IV_pilin_GFxxxE"/>
    <property type="match status" value="1"/>
</dbReference>
<dbReference type="SUPFAM" id="SSF54523">
    <property type="entry name" value="Pili subunits"/>
    <property type="match status" value="1"/>
</dbReference>
<accession>A0A1F6D0Q7</accession>
<dbReference type="EMBL" id="MFLC01000025">
    <property type="protein sequence ID" value="OGG55016.1"/>
    <property type="molecule type" value="Genomic_DNA"/>
</dbReference>
<reference evidence="2 3" key="1">
    <citation type="journal article" date="2016" name="Nat. Commun.">
        <title>Thousands of microbial genomes shed light on interconnected biogeochemical processes in an aquifer system.</title>
        <authorList>
            <person name="Anantharaman K."/>
            <person name="Brown C.T."/>
            <person name="Hug L.A."/>
            <person name="Sharon I."/>
            <person name="Castelle C.J."/>
            <person name="Probst A.J."/>
            <person name="Thomas B.C."/>
            <person name="Singh A."/>
            <person name="Wilkins M.J."/>
            <person name="Karaoz U."/>
            <person name="Brodie E.L."/>
            <person name="Williams K.H."/>
            <person name="Hubbard S.S."/>
            <person name="Banfield J.F."/>
        </authorList>
    </citation>
    <scope>NUCLEOTIDE SEQUENCE [LARGE SCALE GENOMIC DNA]</scope>
</reference>
<organism evidence="2 3">
    <name type="scientific">Candidatus Kaiserbacteria bacterium RIFCSPHIGHO2_02_FULL_49_11</name>
    <dbReference type="NCBI Taxonomy" id="1798489"/>
    <lineage>
        <taxon>Bacteria</taxon>
        <taxon>Candidatus Kaiseribacteriota</taxon>
    </lineage>
</organism>
<proteinExistence type="predicted"/>
<keyword evidence="1" id="KW-0472">Membrane</keyword>
<keyword evidence="1" id="KW-0812">Transmembrane</keyword>
<evidence type="ECO:0000313" key="3">
    <source>
        <dbReference type="Proteomes" id="UP000177659"/>
    </source>
</evidence>
<dbReference type="Pfam" id="PF07963">
    <property type="entry name" value="N_methyl"/>
    <property type="match status" value="1"/>
</dbReference>
<keyword evidence="1" id="KW-1133">Transmembrane helix</keyword>
<evidence type="ECO:0000256" key="1">
    <source>
        <dbReference type="SAM" id="Phobius"/>
    </source>
</evidence>
<evidence type="ECO:0000313" key="2">
    <source>
        <dbReference type="EMBL" id="OGG55016.1"/>
    </source>
</evidence>
<feature type="transmembrane region" description="Helical" evidence="1">
    <location>
        <begin position="21"/>
        <end position="54"/>
    </location>
</feature>
<sequence>MTKTTHNTQYLKKLKAESSKLKASAGFTLIEMLIVMAISVIIIGAIVGSLRYFYKSNAVALEQSFAIQSARKGVEQLVKQAREAAFSDEGSYPLISFSDDAFSFYSDIDEDIFVEKVRYFLDGTNFKRGIINSSGDPLSYTAAEDISIISDNVRNSAQSVAVFSYYNASGTPVVNAEDITDIAYIAMELIVDVSPSLGAKEFHLRSSVTPRNVRDNQ</sequence>
<name>A0A1F6D0Q7_9BACT</name>